<dbReference type="SUPFAM" id="SSF118196">
    <property type="entry name" value="YaeB-like"/>
    <property type="match status" value="1"/>
</dbReference>
<dbReference type="AlphaFoldDB" id="A0A1D1ZR11"/>
<evidence type="ECO:0000256" key="2">
    <source>
        <dbReference type="ARBA" id="ARBA00033753"/>
    </source>
</evidence>
<dbReference type="CDD" id="cd09281">
    <property type="entry name" value="UPF0066"/>
    <property type="match status" value="1"/>
</dbReference>
<feature type="non-terminal residue" evidence="5">
    <location>
        <position position="253"/>
    </location>
</feature>
<dbReference type="InterPro" id="IPR036414">
    <property type="entry name" value="YaeB_N_sf"/>
</dbReference>
<gene>
    <name evidence="5" type="ORF">g.43176</name>
</gene>
<evidence type="ECO:0000259" key="4">
    <source>
        <dbReference type="PROSITE" id="PS51668"/>
    </source>
</evidence>
<dbReference type="InterPro" id="IPR040372">
    <property type="entry name" value="YaeB-like"/>
</dbReference>
<dbReference type="PROSITE" id="PS51668">
    <property type="entry name" value="TSAA_2"/>
    <property type="match status" value="1"/>
</dbReference>
<name>A0A1D1ZR11_AUXPR</name>
<keyword evidence="1" id="KW-0949">S-adenosyl-L-methionine</keyword>
<dbReference type="InterPro" id="IPR036413">
    <property type="entry name" value="YaeB-like_sf"/>
</dbReference>
<dbReference type="PANTHER" id="PTHR12818:SF0">
    <property type="entry name" value="TRNA (ADENINE(37)-N6)-METHYLTRANSFERASE"/>
    <property type="match status" value="1"/>
</dbReference>
<dbReference type="Pfam" id="PF01980">
    <property type="entry name" value="TrmO_N"/>
    <property type="match status" value="1"/>
</dbReference>
<evidence type="ECO:0000313" key="5">
    <source>
        <dbReference type="EMBL" id="JAT69434.1"/>
    </source>
</evidence>
<proteinExistence type="inferred from homology"/>
<organism evidence="5">
    <name type="scientific">Auxenochlorella protothecoides</name>
    <name type="common">Green microalga</name>
    <name type="synonym">Chlorella protothecoides</name>
    <dbReference type="NCBI Taxonomy" id="3075"/>
    <lineage>
        <taxon>Eukaryota</taxon>
        <taxon>Viridiplantae</taxon>
        <taxon>Chlorophyta</taxon>
        <taxon>core chlorophytes</taxon>
        <taxon>Trebouxiophyceae</taxon>
        <taxon>Chlorellales</taxon>
        <taxon>Chlorellaceae</taxon>
        <taxon>Auxenochlorella</taxon>
    </lineage>
</organism>
<comment type="similarity">
    <text evidence="2">Belongs to the tRNA methyltransferase O family.</text>
</comment>
<dbReference type="Gene3D" id="2.40.30.70">
    <property type="entry name" value="YaeB-like"/>
    <property type="match status" value="1"/>
</dbReference>
<dbReference type="InterPro" id="IPR023370">
    <property type="entry name" value="TrmO-like_N"/>
</dbReference>
<feature type="domain" description="TsaA-like" evidence="4">
    <location>
        <begin position="95"/>
        <end position="239"/>
    </location>
</feature>
<protein>
    <recommendedName>
        <fullName evidence="4">TsaA-like domain-containing protein</fullName>
    </recommendedName>
</protein>
<keyword evidence="3" id="KW-0175">Coiled coil</keyword>
<accession>A0A1D1ZR11</accession>
<evidence type="ECO:0000256" key="3">
    <source>
        <dbReference type="SAM" id="Coils"/>
    </source>
</evidence>
<dbReference type="EMBL" id="GDKF01009188">
    <property type="protein sequence ID" value="JAT69434.1"/>
    <property type="molecule type" value="Transcribed_RNA"/>
</dbReference>
<sequence>MLLPTVLAGALVIRFHIRNKQQKQRFEEALNIAQNELRKLGDERRAERAGRIRAERALRQLSLEMQALRDTTSSGAGPGTAPPPPANPAAVAYPFRAIGTLRSCFDCRNGTPRQPLLVESARASLTLRPGLAPEFLQGLEQYTHCWVLYVFHRNTDLQRLWGGSDRGLRAKIRVPRLDGGRLGALATRSPHRPCPIGLSVARVLRVSGRTLLLGGADVVDGSPVLDVKPYVPFCDAVPGARAPAWVAREAGGV</sequence>
<evidence type="ECO:0000256" key="1">
    <source>
        <dbReference type="ARBA" id="ARBA00022691"/>
    </source>
</evidence>
<dbReference type="FunFam" id="2.40.30.70:FF:000003">
    <property type="entry name" value="tRNA (Adenine(37)-N6)-methyltransferase isoform A"/>
    <property type="match status" value="1"/>
</dbReference>
<feature type="coiled-coil region" evidence="3">
    <location>
        <begin position="23"/>
        <end position="71"/>
    </location>
</feature>
<reference evidence="5" key="1">
    <citation type="submission" date="2015-08" db="EMBL/GenBank/DDBJ databases">
        <authorList>
            <person name="Babu N.S."/>
            <person name="Beckwith C.J."/>
            <person name="Beseler K.G."/>
            <person name="Brison A."/>
            <person name="Carone J.V."/>
            <person name="Caskin T.P."/>
            <person name="Diamond M."/>
            <person name="Durham M.E."/>
            <person name="Foxe J.M."/>
            <person name="Go M."/>
            <person name="Henderson B.A."/>
            <person name="Jones I.B."/>
            <person name="McGettigan J.A."/>
            <person name="Micheletti S.J."/>
            <person name="Nasrallah M.E."/>
            <person name="Ortiz D."/>
            <person name="Piller C.R."/>
            <person name="Privatt S.R."/>
            <person name="Schneider S.L."/>
            <person name="Sharp S."/>
            <person name="Smith T.C."/>
            <person name="Stanton J.D."/>
            <person name="Ullery H.E."/>
            <person name="Wilson R.J."/>
            <person name="Serrano M.G."/>
            <person name="Buck G."/>
            <person name="Lee V."/>
            <person name="Wang Y."/>
            <person name="Carvalho R."/>
            <person name="Voegtly L."/>
            <person name="Shi R."/>
            <person name="Duckworth R."/>
            <person name="Johnson A."/>
            <person name="Loviza R."/>
            <person name="Walstead R."/>
            <person name="Shah Z."/>
            <person name="Kiflezghi M."/>
            <person name="Wade K."/>
            <person name="Ball S.L."/>
            <person name="Bradley K.W."/>
            <person name="Asai D.J."/>
            <person name="Bowman C.A."/>
            <person name="Russell D.A."/>
            <person name="Pope W.H."/>
            <person name="Jacobs-Sera D."/>
            <person name="Hendrix R.W."/>
            <person name="Hatfull G.F."/>
        </authorList>
    </citation>
    <scope>NUCLEOTIDE SEQUENCE</scope>
</reference>
<dbReference type="PANTHER" id="PTHR12818">
    <property type="entry name" value="TRNA (ADENINE(37)-N6)-METHYLTRANSFERASE"/>
    <property type="match status" value="1"/>
</dbReference>